<evidence type="ECO:0000256" key="1">
    <source>
        <dbReference type="ARBA" id="ARBA00005298"/>
    </source>
</evidence>
<evidence type="ECO:0000259" key="3">
    <source>
        <dbReference type="SMART" id="SM01017"/>
    </source>
</evidence>
<dbReference type="PANTHER" id="PTHR11188">
    <property type="entry name" value="ARRESTIN DOMAIN CONTAINING PROTEIN"/>
    <property type="match status" value="1"/>
</dbReference>
<reference evidence="5" key="1">
    <citation type="submission" date="2025-08" db="UniProtKB">
        <authorList>
            <consortium name="RefSeq"/>
        </authorList>
    </citation>
    <scope>IDENTIFICATION</scope>
</reference>
<dbReference type="Pfam" id="PF02752">
    <property type="entry name" value="Arrestin_C"/>
    <property type="match status" value="1"/>
</dbReference>
<dbReference type="RefSeq" id="XP_014478278.1">
    <property type="nucleotide sequence ID" value="XM_014622792.1"/>
</dbReference>
<dbReference type="SMART" id="SM01017">
    <property type="entry name" value="Arrestin_C"/>
    <property type="match status" value="1"/>
</dbReference>
<dbReference type="GO" id="GO:0005737">
    <property type="term" value="C:cytoplasm"/>
    <property type="evidence" value="ECO:0007669"/>
    <property type="project" value="TreeGrafter"/>
</dbReference>
<feature type="domain" description="Arrestin C-terminal-like" evidence="3">
    <location>
        <begin position="179"/>
        <end position="310"/>
    </location>
</feature>
<dbReference type="Pfam" id="PF00339">
    <property type="entry name" value="Arrestin_N"/>
    <property type="match status" value="1"/>
</dbReference>
<evidence type="ECO:0000313" key="5">
    <source>
        <dbReference type="RefSeq" id="XP_014478278.1"/>
    </source>
</evidence>
<dbReference type="Proteomes" id="UP000515204">
    <property type="component" value="Unplaced"/>
</dbReference>
<dbReference type="InterPro" id="IPR014752">
    <property type="entry name" value="Arrestin-like_C"/>
</dbReference>
<dbReference type="AlphaFoldDB" id="A0A6P3XJW9"/>
<dbReference type="Gene3D" id="2.60.40.640">
    <property type="match status" value="2"/>
</dbReference>
<evidence type="ECO:0000313" key="4">
    <source>
        <dbReference type="Proteomes" id="UP000515204"/>
    </source>
</evidence>
<dbReference type="SUPFAM" id="SSF81296">
    <property type="entry name" value="E set domains"/>
    <property type="match status" value="2"/>
</dbReference>
<sequence>MPSLRTFRIEFDRPGATFAPGELITGNVIIDLAREKTIRALKLTIKGEANVHWERRRSSKNARGRSETRTDHFRGREQYFSLTYFLVGDVGGGEVRLPEGLSRYSFNALLPRNIPCSFEHRNGHIRYTTKAVIDRPWRFDHECKAAFTVVSSYDLNAHSGQCIGVDDEVYRSFCCLCFNQGSIKVRFRLPTTGFVPGQSIETIVSLENRSSVDVSRICVKIERSLELHAKSPYHLTKTFKEIVKGKQTMGPFGVESDIVSQLQVPPIPPSQLEHCGIINQKYNVRVTVHLLGMHCSVTGTYPILIGTIPLRSTISAASYQQDIPQPTAPVMPYDDPPPPMPMPASPDYAPPYPGPQAIGFTYSDQPGTSNQWNMPPPSYEECMQRTDSIKDHDESNYVHGANEPFAPRYPVFNFPTPPYPPGNK</sequence>
<protein>
    <submittedName>
        <fullName evidence="5">Arrestin domain-containing protein 2-like</fullName>
    </submittedName>
</protein>
<dbReference type="InterPro" id="IPR011022">
    <property type="entry name" value="Arrestin_C-like"/>
</dbReference>
<dbReference type="InterPro" id="IPR011021">
    <property type="entry name" value="Arrestin-like_N"/>
</dbReference>
<proteinExistence type="inferred from homology"/>
<accession>A0A6P3XJW9</accession>
<name>A0A6P3XJW9_DINQU</name>
<keyword evidence="4" id="KW-1185">Reference proteome</keyword>
<evidence type="ECO:0000256" key="2">
    <source>
        <dbReference type="ARBA" id="ARBA00022606"/>
    </source>
</evidence>
<comment type="similarity">
    <text evidence="1">Belongs to the arrestin family.</text>
</comment>
<dbReference type="PANTHER" id="PTHR11188:SF176">
    <property type="entry name" value="ARRESTIN DOMAIN-CONTAINING PROTEIN 1"/>
    <property type="match status" value="1"/>
</dbReference>
<dbReference type="KEGG" id="dqu:106746306"/>
<dbReference type="GeneID" id="106746306"/>
<dbReference type="GO" id="GO:0015031">
    <property type="term" value="P:protein transport"/>
    <property type="evidence" value="ECO:0007669"/>
    <property type="project" value="TreeGrafter"/>
</dbReference>
<dbReference type="InterPro" id="IPR050357">
    <property type="entry name" value="Arrestin_domain-protein"/>
</dbReference>
<dbReference type="OrthoDB" id="2333384at2759"/>
<organism evidence="4 5">
    <name type="scientific">Dinoponera quadriceps</name>
    <name type="common">South American ant</name>
    <dbReference type="NCBI Taxonomy" id="609295"/>
    <lineage>
        <taxon>Eukaryota</taxon>
        <taxon>Metazoa</taxon>
        <taxon>Ecdysozoa</taxon>
        <taxon>Arthropoda</taxon>
        <taxon>Hexapoda</taxon>
        <taxon>Insecta</taxon>
        <taxon>Pterygota</taxon>
        <taxon>Neoptera</taxon>
        <taxon>Endopterygota</taxon>
        <taxon>Hymenoptera</taxon>
        <taxon>Apocrita</taxon>
        <taxon>Aculeata</taxon>
        <taxon>Formicoidea</taxon>
        <taxon>Formicidae</taxon>
        <taxon>Ponerinae</taxon>
        <taxon>Ponerini</taxon>
        <taxon>Dinoponera</taxon>
    </lineage>
</organism>
<keyword evidence="2" id="KW-0716">Sensory transduction</keyword>
<dbReference type="InterPro" id="IPR014756">
    <property type="entry name" value="Ig_E-set"/>
</dbReference>
<gene>
    <name evidence="5" type="primary">LOC106746306</name>
</gene>